<dbReference type="InterPro" id="IPR008984">
    <property type="entry name" value="SMAD_FHA_dom_sf"/>
</dbReference>
<evidence type="ECO:0000256" key="1">
    <source>
        <dbReference type="SAM" id="MobiDB-lite"/>
    </source>
</evidence>
<evidence type="ECO:0000313" key="2">
    <source>
        <dbReference type="EMBL" id="BDS06928.1"/>
    </source>
</evidence>
<dbReference type="Gene3D" id="2.60.200.20">
    <property type="match status" value="1"/>
</dbReference>
<protein>
    <recommendedName>
        <fullName evidence="3">FHA domain-containing protein</fullName>
    </recommendedName>
</protein>
<proteinExistence type="predicted"/>
<dbReference type="SUPFAM" id="SSF49879">
    <property type="entry name" value="SMAD/FHA domain"/>
    <property type="match status" value="1"/>
</dbReference>
<dbReference type="AlphaFoldDB" id="A0AAT9FLV0"/>
<feature type="region of interest" description="Disordered" evidence="1">
    <location>
        <begin position="1"/>
        <end position="108"/>
    </location>
</feature>
<dbReference type="EMBL" id="AP026866">
    <property type="protein sequence ID" value="BDS06928.1"/>
    <property type="molecule type" value="Genomic_DNA"/>
</dbReference>
<organism evidence="2">
    <name type="scientific">Oceaniferula spumae</name>
    <dbReference type="NCBI Taxonomy" id="2979115"/>
    <lineage>
        <taxon>Bacteria</taxon>
        <taxon>Pseudomonadati</taxon>
        <taxon>Verrucomicrobiota</taxon>
        <taxon>Verrucomicrobiia</taxon>
        <taxon>Verrucomicrobiales</taxon>
        <taxon>Verrucomicrobiaceae</taxon>
        <taxon>Oceaniferula</taxon>
    </lineage>
</organism>
<sequence>MESDSDKTRIIKRPGSVPPPVNTNLTPPPVPSSSGDDPDATRILKPEERINRTESQQNVAGDDPTRILHPQGATEDSEKTQLLRRPSKRSNAPAPVNTGPGSSADDPLTGWLVVISGPGTGTYVAVGEQDNRVGRGGGLDAPRVSLDFGDSGIPRSNAFIVRYDPKKRRFKILPGEGSNIVYLNDDDLDGPTEMNSGDIIEISETKLRFVPFCGEGFDWRDTEAE</sequence>
<dbReference type="KEGG" id="osu:NT6N_19680"/>
<feature type="compositionally biased region" description="Basic and acidic residues" evidence="1">
    <location>
        <begin position="39"/>
        <end position="52"/>
    </location>
</feature>
<gene>
    <name evidence="2" type="ORF">NT6N_19680</name>
</gene>
<evidence type="ECO:0008006" key="3">
    <source>
        <dbReference type="Google" id="ProtNLM"/>
    </source>
</evidence>
<reference evidence="2" key="1">
    <citation type="submission" date="2024-07" db="EMBL/GenBank/DDBJ databases">
        <title>Complete genome sequence of Verrucomicrobiaceae bacterium NT6N.</title>
        <authorList>
            <person name="Huang C."/>
            <person name="Takami H."/>
            <person name="Hamasaki K."/>
        </authorList>
    </citation>
    <scope>NUCLEOTIDE SEQUENCE</scope>
    <source>
        <strain evidence="2">NT6N</strain>
    </source>
</reference>
<feature type="compositionally biased region" description="Pro residues" evidence="1">
    <location>
        <begin position="16"/>
        <end position="31"/>
    </location>
</feature>
<dbReference type="CDD" id="cd00060">
    <property type="entry name" value="FHA"/>
    <property type="match status" value="1"/>
</dbReference>
<accession>A0AAT9FLV0</accession>
<name>A0AAT9FLV0_9BACT</name>